<dbReference type="PANTHER" id="PTHR14097">
    <property type="entry name" value="OXIDOREDUCTASE HTATIP2"/>
    <property type="match status" value="1"/>
</dbReference>
<comment type="subcellular location">
    <subcellularLocation>
        <location evidence="1">Membrane</location>
    </subcellularLocation>
</comment>
<gene>
    <name evidence="3" type="ORF">GCM10022246_04870</name>
</gene>
<reference evidence="4" key="1">
    <citation type="journal article" date="2019" name="Int. J. Syst. Evol. Microbiol.">
        <title>The Global Catalogue of Microorganisms (GCM) 10K type strain sequencing project: providing services to taxonomists for standard genome sequencing and annotation.</title>
        <authorList>
            <consortium name="The Broad Institute Genomics Platform"/>
            <consortium name="The Broad Institute Genome Sequencing Center for Infectious Disease"/>
            <person name="Wu L."/>
            <person name="Ma J."/>
        </authorList>
    </citation>
    <scope>NUCLEOTIDE SEQUENCE [LARGE SCALE GENOMIC DNA]</scope>
    <source>
        <strain evidence="4">JCM 17338</strain>
    </source>
</reference>
<dbReference type="EMBL" id="BAABAK010000003">
    <property type="protein sequence ID" value="GAA3953881.1"/>
    <property type="molecule type" value="Genomic_DNA"/>
</dbReference>
<dbReference type="InterPro" id="IPR036291">
    <property type="entry name" value="NAD(P)-bd_dom_sf"/>
</dbReference>
<dbReference type="RefSeq" id="WP_344764656.1">
    <property type="nucleotide sequence ID" value="NZ_BAABAK010000003.1"/>
</dbReference>
<accession>A0ABP7NTM0</accession>
<evidence type="ECO:0000256" key="1">
    <source>
        <dbReference type="ARBA" id="ARBA00004370"/>
    </source>
</evidence>
<comment type="caution">
    <text evidence="3">The sequence shown here is derived from an EMBL/GenBank/DDBJ whole genome shotgun (WGS) entry which is preliminary data.</text>
</comment>
<dbReference type="PANTHER" id="PTHR14097:SF8">
    <property type="entry name" value="NAD(P)-BINDING DOMAIN-CONTAINING PROTEIN"/>
    <property type="match status" value="1"/>
</dbReference>
<dbReference type="Proteomes" id="UP001501081">
    <property type="component" value="Unassembled WGS sequence"/>
</dbReference>
<dbReference type="SUPFAM" id="SSF51735">
    <property type="entry name" value="NAD(P)-binding Rossmann-fold domains"/>
    <property type="match status" value="1"/>
</dbReference>
<sequence>MKVILTGATGMVGEGVLFECLENHAVTEVLIIGRRNYDLEHPKLKQLVLKDFSEIKNHSDLLKNYDGCFFCAGVSSVGENEESFTRKTYDFAVPFAKALSEINSEMTFIYVSGNRTDSSEKGKVMWARVKGRTENALIKLPFKGQYNFRPAIMTGTKGQKNVKTIYKILGPLMSPFLSAKTLKLSEVGKAMINAVSEGYIKQILEADDIFDLSKNMQSGTHLKISIT</sequence>
<proteinExistence type="predicted"/>
<feature type="domain" description="NAD-dependent epimerase/dehydratase" evidence="2">
    <location>
        <begin position="3"/>
        <end position="112"/>
    </location>
</feature>
<evidence type="ECO:0000259" key="2">
    <source>
        <dbReference type="Pfam" id="PF01370"/>
    </source>
</evidence>
<evidence type="ECO:0000313" key="3">
    <source>
        <dbReference type="EMBL" id="GAA3953881.1"/>
    </source>
</evidence>
<dbReference type="InterPro" id="IPR001509">
    <property type="entry name" value="Epimerase_deHydtase"/>
</dbReference>
<name>A0ABP7NTM0_9SPHI</name>
<dbReference type="Gene3D" id="3.40.50.720">
    <property type="entry name" value="NAD(P)-binding Rossmann-like Domain"/>
    <property type="match status" value="1"/>
</dbReference>
<keyword evidence="4" id="KW-1185">Reference proteome</keyword>
<evidence type="ECO:0000313" key="4">
    <source>
        <dbReference type="Proteomes" id="UP001501081"/>
    </source>
</evidence>
<dbReference type="Pfam" id="PF01370">
    <property type="entry name" value="Epimerase"/>
    <property type="match status" value="1"/>
</dbReference>
<organism evidence="3 4">
    <name type="scientific">Pedobacter ginsengiterrae</name>
    <dbReference type="NCBI Taxonomy" id="871696"/>
    <lineage>
        <taxon>Bacteria</taxon>
        <taxon>Pseudomonadati</taxon>
        <taxon>Bacteroidota</taxon>
        <taxon>Sphingobacteriia</taxon>
        <taxon>Sphingobacteriales</taxon>
        <taxon>Sphingobacteriaceae</taxon>
        <taxon>Pedobacter</taxon>
    </lineage>
</organism>
<protein>
    <submittedName>
        <fullName evidence="3">Epimerase</fullName>
    </submittedName>
</protein>